<keyword evidence="8" id="KW-1133">Transmembrane helix</keyword>
<reference evidence="9 10" key="1">
    <citation type="submission" date="2016-10" db="EMBL/GenBank/DDBJ databases">
        <title>Systematic genetic and metabolomic analysis of Xenorhabdus and Photorhabdus spp., highlights the requirements for a dual symbiotic and pathogenic life style.</title>
        <authorList>
            <person name="Tobias N.J."/>
            <person name="Wolff H."/>
            <person name="Djahanschiri B."/>
            <person name="Pidot S.J."/>
            <person name="Stinear T.P."/>
            <person name="Ebersberger I."/>
            <person name="Bode H.B."/>
        </authorList>
    </citation>
    <scope>NUCLEOTIDE SEQUENCE [LARGE SCALE GENOMIC DNA]</scope>
    <source>
        <strain evidence="9 10">DSM 22392</strain>
    </source>
</reference>
<dbReference type="Proteomes" id="UP000194350">
    <property type="component" value="Unassembled WGS sequence"/>
</dbReference>
<dbReference type="RefSeq" id="WP_086108142.1">
    <property type="nucleotide sequence ID" value="NZ_CAWNGD010000073.1"/>
</dbReference>
<comment type="similarity">
    <text evidence="2">Belongs to the ribonuclease N1/T1 family.</text>
</comment>
<evidence type="ECO:0000256" key="2">
    <source>
        <dbReference type="ARBA" id="ARBA00009006"/>
    </source>
</evidence>
<feature type="region of interest" description="Disordered" evidence="7">
    <location>
        <begin position="40"/>
        <end position="147"/>
    </location>
</feature>
<dbReference type="GO" id="GO:0016787">
    <property type="term" value="F:hydrolase activity"/>
    <property type="evidence" value="ECO:0007669"/>
    <property type="project" value="UniProtKB-KW"/>
</dbReference>
<feature type="compositionally biased region" description="Polar residues" evidence="7">
    <location>
        <begin position="76"/>
        <end position="103"/>
    </location>
</feature>
<keyword evidence="8" id="KW-0472">Membrane</keyword>
<dbReference type="InterPro" id="IPR016191">
    <property type="entry name" value="Ribonuclease/ribotoxin"/>
</dbReference>
<dbReference type="InterPro" id="IPR001887">
    <property type="entry name" value="Barnase"/>
</dbReference>
<name>A0A1Y2SHM4_9GAMM</name>
<keyword evidence="4" id="KW-0964">Secreted</keyword>
<comment type="subcellular location">
    <subcellularLocation>
        <location evidence="1">Secreted</location>
    </subcellularLocation>
</comment>
<dbReference type="InterPro" id="IPR053753">
    <property type="entry name" value="RNase_N1/T1-like_sf"/>
</dbReference>
<keyword evidence="8" id="KW-0812">Transmembrane</keyword>
<dbReference type="AlphaFoldDB" id="A0A1Y2SHM4"/>
<gene>
    <name evidence="9" type="ORF">Xvie_00884</name>
</gene>
<dbReference type="GO" id="GO:0004521">
    <property type="term" value="F:RNA endonuclease activity"/>
    <property type="evidence" value="ECO:0007669"/>
    <property type="project" value="InterPro"/>
</dbReference>
<feature type="compositionally biased region" description="Low complexity" evidence="7">
    <location>
        <begin position="46"/>
        <end position="72"/>
    </location>
</feature>
<dbReference type="GO" id="GO:0003723">
    <property type="term" value="F:RNA binding"/>
    <property type="evidence" value="ECO:0007669"/>
    <property type="project" value="InterPro"/>
</dbReference>
<dbReference type="GO" id="GO:0005576">
    <property type="term" value="C:extracellular region"/>
    <property type="evidence" value="ECO:0007669"/>
    <property type="project" value="UniProtKB-SubCell"/>
</dbReference>
<dbReference type="InterPro" id="IPR000026">
    <property type="entry name" value="N1-like"/>
</dbReference>
<evidence type="ECO:0000313" key="10">
    <source>
        <dbReference type="Proteomes" id="UP000194350"/>
    </source>
</evidence>
<feature type="transmembrane region" description="Helical" evidence="8">
    <location>
        <begin position="6"/>
        <end position="26"/>
    </location>
</feature>
<evidence type="ECO:0000256" key="8">
    <source>
        <dbReference type="SAM" id="Phobius"/>
    </source>
</evidence>
<accession>A0A1Y2SHM4</accession>
<evidence type="ECO:0000256" key="6">
    <source>
        <dbReference type="ARBA" id="ARBA00022801"/>
    </source>
</evidence>
<evidence type="ECO:0000256" key="3">
    <source>
        <dbReference type="ARBA" id="ARBA00022214"/>
    </source>
</evidence>
<dbReference type="Pfam" id="PF00545">
    <property type="entry name" value="Ribonuclease"/>
    <property type="match status" value="1"/>
</dbReference>
<keyword evidence="5" id="KW-0540">Nuclease</keyword>
<feature type="compositionally biased region" description="Polar residues" evidence="7">
    <location>
        <begin position="111"/>
        <end position="145"/>
    </location>
</feature>
<evidence type="ECO:0000313" key="9">
    <source>
        <dbReference type="EMBL" id="OTA17498.1"/>
    </source>
</evidence>
<keyword evidence="6" id="KW-0378">Hydrolase</keyword>
<dbReference type="PRINTS" id="PR00117">
    <property type="entry name" value="BARNASE"/>
</dbReference>
<protein>
    <recommendedName>
        <fullName evidence="3">Ribonuclease</fullName>
    </recommendedName>
</protein>
<organism evidence="9 10">
    <name type="scientific">Xenorhabdus vietnamensis</name>
    <dbReference type="NCBI Taxonomy" id="351656"/>
    <lineage>
        <taxon>Bacteria</taxon>
        <taxon>Pseudomonadati</taxon>
        <taxon>Pseudomonadota</taxon>
        <taxon>Gammaproteobacteria</taxon>
        <taxon>Enterobacterales</taxon>
        <taxon>Morganellaceae</taxon>
        <taxon>Xenorhabdus</taxon>
    </lineage>
</organism>
<comment type="caution">
    <text evidence="9">The sequence shown here is derived from an EMBL/GenBank/DDBJ whole genome shotgun (WGS) entry which is preliminary data.</text>
</comment>
<dbReference type="EMBL" id="MUBJ01000003">
    <property type="protein sequence ID" value="OTA17498.1"/>
    <property type="molecule type" value="Genomic_DNA"/>
</dbReference>
<keyword evidence="10" id="KW-1185">Reference proteome</keyword>
<sequence length="267" mass="28518">MKKSISVSVVSVLVVLLVLVVVYVAFKGFTSKNAIKTGSSSISTLNTAGKSTSSTGTSGTGTSSAGTNSVGVDITKQGTASSTPSDKPSQQGTVPLTKPSQGTVPLAKPPQQGTVPLTKPSQSTVPLAKPSQQGTVPLTKPSQGTVPLAKPSELIESRTKHLLVASSIHKNHKLPDYYITKKQARRLGWRSSKGNLCDVAPGKAIGGDRYADREHKLPKKFGRKWFEADVNYHCGHRGKARLIYSNDGLIYLTLDHYKTFTQIKSFL</sequence>
<dbReference type="STRING" id="351656.Xvie_00884"/>
<dbReference type="SUPFAM" id="SSF53933">
    <property type="entry name" value="Microbial ribonucleases"/>
    <property type="match status" value="1"/>
</dbReference>
<proteinExistence type="inferred from homology"/>
<evidence type="ECO:0000256" key="7">
    <source>
        <dbReference type="SAM" id="MobiDB-lite"/>
    </source>
</evidence>
<dbReference type="Gene3D" id="3.40.20.20">
    <property type="match status" value="2"/>
</dbReference>
<evidence type="ECO:0000256" key="4">
    <source>
        <dbReference type="ARBA" id="ARBA00022525"/>
    </source>
</evidence>
<evidence type="ECO:0000256" key="1">
    <source>
        <dbReference type="ARBA" id="ARBA00004613"/>
    </source>
</evidence>
<dbReference type="OrthoDB" id="5326845at2"/>
<evidence type="ECO:0000256" key="5">
    <source>
        <dbReference type="ARBA" id="ARBA00022722"/>
    </source>
</evidence>